<feature type="domain" description="SLH" evidence="2">
    <location>
        <begin position="26"/>
        <end position="84"/>
    </location>
</feature>
<dbReference type="InterPro" id="IPR001119">
    <property type="entry name" value="SLH_dom"/>
</dbReference>
<dbReference type="InterPro" id="IPR051465">
    <property type="entry name" value="Cell_Envelope_Struct_Comp"/>
</dbReference>
<feature type="domain" description="SLH" evidence="2">
    <location>
        <begin position="85"/>
        <end position="147"/>
    </location>
</feature>
<sequence>MNFKRAMSLGLSLCLVLGIVWGAGSVSAAQSNDYEGHWAQKQIEKWLQQGYLKGLGDGSVRPDEAITRAEFVALTNRMWGITAGKPAEFSDLPESSWAYAEFSKAMSAGYIEGYEGKVRPNGLITRQEAAVIISRLLLLEDPSSAEVLSVFTDYNEIADWSKLKVAAMVNIDAMKGYPDGSFRPNQPMTRAESITLLDIFNTVSCGIGDLTVTGPGEVGGCSPSEIKTFRNVTVSAPDVILKNMIVKGDLLLDSSTGKGEITLNNVAVEGKLIVQGAETALKLQKSSVSLLNVNPGAAAFKVELGEGTVIARVILDAASVFTGPGTVQSVTVNDGGKGSSFTVKPLEVKGSQKNSIVINGVSHSAGLPLLSGIVITQGEEYRYTNAGSAQLSLEGLPSDIAAAAHRPGYYFSKGAEPAPDLTNPNILMLPPSSQRYSFPVQLEHSRDYMTIILYDINSKPLGYQVIKLDLDEAQVTLNEPVTRFNEGVTITREFKSNAITDRIDINAGFAAAHPELKYYTFTSNTYFDYISEGAKSFTVKDVSSKIQLLNRLTDVMYSVPLESLARSAVHANIASDFRENYMIVFYDKDFNVKGYYESPAIVTDQQAADTVAYLINQLPAVSAVTLNNEQAVNWAYKRYSGLTEAQKKLLDEAAAAKIIALKSAVEQLKKKP</sequence>
<name>A0A1G8M584_9BACL</name>
<dbReference type="AlphaFoldDB" id="A0A1G8M584"/>
<feature type="chain" id="PRO_5011438226" evidence="1">
    <location>
        <begin position="29"/>
        <end position="672"/>
    </location>
</feature>
<dbReference type="Proteomes" id="UP000199050">
    <property type="component" value="Unassembled WGS sequence"/>
</dbReference>
<dbReference type="Pfam" id="PF00395">
    <property type="entry name" value="SLH"/>
    <property type="match status" value="3"/>
</dbReference>
<dbReference type="PANTHER" id="PTHR43308">
    <property type="entry name" value="OUTER MEMBRANE PROTEIN ALPHA-RELATED"/>
    <property type="match status" value="1"/>
</dbReference>
<dbReference type="RefSeq" id="WP_090713672.1">
    <property type="nucleotide sequence ID" value="NZ_CBCSKY010000012.1"/>
</dbReference>
<keyword evidence="4" id="KW-1185">Reference proteome</keyword>
<feature type="domain" description="SLH" evidence="2">
    <location>
        <begin position="148"/>
        <end position="211"/>
    </location>
</feature>
<feature type="signal peptide" evidence="1">
    <location>
        <begin position="1"/>
        <end position="28"/>
    </location>
</feature>
<evidence type="ECO:0000256" key="1">
    <source>
        <dbReference type="SAM" id="SignalP"/>
    </source>
</evidence>
<accession>A0A1G8M584</accession>
<protein>
    <submittedName>
        <fullName evidence="3">S-layer homology domain-containing protein</fullName>
    </submittedName>
</protein>
<proteinExistence type="predicted"/>
<evidence type="ECO:0000313" key="3">
    <source>
        <dbReference type="EMBL" id="SDI63094.1"/>
    </source>
</evidence>
<dbReference type="PROSITE" id="PS51272">
    <property type="entry name" value="SLH"/>
    <property type="match status" value="3"/>
</dbReference>
<evidence type="ECO:0000313" key="4">
    <source>
        <dbReference type="Proteomes" id="UP000199050"/>
    </source>
</evidence>
<gene>
    <name evidence="3" type="ORF">SAMN05216192_1073</name>
</gene>
<dbReference type="STRING" id="1174501.SAMN05216192_1073"/>
<reference evidence="4" key="1">
    <citation type="submission" date="2016-10" db="EMBL/GenBank/DDBJ databases">
        <authorList>
            <person name="Varghese N."/>
            <person name="Submissions S."/>
        </authorList>
    </citation>
    <scope>NUCLEOTIDE SEQUENCE [LARGE SCALE GENOMIC DNA]</scope>
    <source>
        <strain evidence="4">CGMCC 1.11012</strain>
    </source>
</reference>
<dbReference type="OrthoDB" id="185675at2"/>
<dbReference type="PANTHER" id="PTHR43308:SF5">
    <property type="entry name" value="S-LAYER PROTEIN _ PEPTIDOGLYCAN ENDO-BETA-N-ACETYLGLUCOSAMINIDASE"/>
    <property type="match status" value="1"/>
</dbReference>
<organism evidence="3 4">
    <name type="scientific">Paenibacillus typhae</name>
    <dbReference type="NCBI Taxonomy" id="1174501"/>
    <lineage>
        <taxon>Bacteria</taxon>
        <taxon>Bacillati</taxon>
        <taxon>Bacillota</taxon>
        <taxon>Bacilli</taxon>
        <taxon>Bacillales</taxon>
        <taxon>Paenibacillaceae</taxon>
        <taxon>Paenibacillus</taxon>
    </lineage>
</organism>
<evidence type="ECO:0000259" key="2">
    <source>
        <dbReference type="PROSITE" id="PS51272"/>
    </source>
</evidence>
<dbReference type="EMBL" id="FNDX01000007">
    <property type="protein sequence ID" value="SDI63094.1"/>
    <property type="molecule type" value="Genomic_DNA"/>
</dbReference>
<keyword evidence="1" id="KW-0732">Signal</keyword>